<dbReference type="eggNOG" id="KOG4046">
    <property type="taxonomic scope" value="Eukaryota"/>
</dbReference>
<dbReference type="HAMAP" id="MF_00754">
    <property type="entry name" value="RNase_P_1"/>
    <property type="match status" value="1"/>
</dbReference>
<dbReference type="OrthoDB" id="124041at2759"/>
<evidence type="ECO:0000313" key="11">
    <source>
        <dbReference type="Proteomes" id="UP000018144"/>
    </source>
</evidence>
<evidence type="ECO:0000256" key="7">
    <source>
        <dbReference type="ARBA" id="ARBA00022801"/>
    </source>
</evidence>
<keyword evidence="6" id="KW-0255">Endonuclease</keyword>
<dbReference type="InterPro" id="IPR016848">
    <property type="entry name" value="RNase_P/MRP_Rpp29-subunit"/>
</dbReference>
<dbReference type="SUPFAM" id="SSF101744">
    <property type="entry name" value="Rof/RNase P subunit-like"/>
    <property type="match status" value="1"/>
</dbReference>
<dbReference type="InterPro" id="IPR002730">
    <property type="entry name" value="Rpp29/RNP1"/>
</dbReference>
<keyword evidence="11" id="KW-1185">Reference proteome</keyword>
<proteinExistence type="inferred from homology"/>
<dbReference type="GO" id="GO:0001682">
    <property type="term" value="P:tRNA 5'-leader removal"/>
    <property type="evidence" value="ECO:0007669"/>
    <property type="project" value="InterPro"/>
</dbReference>
<dbReference type="PIRSF" id="PIRSF027081">
    <property type="entry name" value="RNase_P/MRP_p29_subunit"/>
    <property type="match status" value="1"/>
</dbReference>
<dbReference type="InterPro" id="IPR023534">
    <property type="entry name" value="Rof/RNase_P-like"/>
</dbReference>
<accession>U4LS37</accession>
<evidence type="ECO:0000256" key="9">
    <source>
        <dbReference type="SAM" id="MobiDB-lite"/>
    </source>
</evidence>
<keyword evidence="5" id="KW-0540">Nuclease</keyword>
<keyword evidence="4 8" id="KW-0819">tRNA processing</keyword>
<dbReference type="GO" id="GO:0030677">
    <property type="term" value="C:ribonuclease P complex"/>
    <property type="evidence" value="ECO:0007669"/>
    <property type="project" value="InterPro"/>
</dbReference>
<gene>
    <name evidence="10" type="ORF">PCON_03586</name>
</gene>
<keyword evidence="8" id="KW-0539">Nucleus</keyword>
<evidence type="ECO:0000256" key="5">
    <source>
        <dbReference type="ARBA" id="ARBA00022722"/>
    </source>
</evidence>
<dbReference type="InterPro" id="IPR023538">
    <property type="entry name" value="RNP1"/>
</dbReference>
<name>U4LS37_PYROM</name>
<dbReference type="STRING" id="1076935.U4LS37"/>
<evidence type="ECO:0000256" key="1">
    <source>
        <dbReference type="ARBA" id="ARBA00004123"/>
    </source>
</evidence>
<protein>
    <recommendedName>
        <fullName evidence="8">Ribonuclease P protein subunit</fullName>
    </recommendedName>
</protein>
<comment type="similarity">
    <text evidence="2">Belongs to the eukaryotic/archaeal RNase P protein component 1 family.</text>
</comment>
<dbReference type="GO" id="GO:0016787">
    <property type="term" value="F:hydrolase activity"/>
    <property type="evidence" value="ECO:0007669"/>
    <property type="project" value="UniProtKB-KW"/>
</dbReference>
<dbReference type="SMART" id="SM00538">
    <property type="entry name" value="POP4"/>
    <property type="match status" value="1"/>
</dbReference>
<dbReference type="Proteomes" id="UP000018144">
    <property type="component" value="Unassembled WGS sequence"/>
</dbReference>
<evidence type="ECO:0000313" key="10">
    <source>
        <dbReference type="EMBL" id="CCX34374.1"/>
    </source>
</evidence>
<dbReference type="PANTHER" id="PTHR13348">
    <property type="entry name" value="RIBONUCLEASE P SUBUNIT P29"/>
    <property type="match status" value="1"/>
</dbReference>
<organism evidence="10 11">
    <name type="scientific">Pyronema omphalodes (strain CBS 100304)</name>
    <name type="common">Pyronema confluens</name>
    <dbReference type="NCBI Taxonomy" id="1076935"/>
    <lineage>
        <taxon>Eukaryota</taxon>
        <taxon>Fungi</taxon>
        <taxon>Dikarya</taxon>
        <taxon>Ascomycota</taxon>
        <taxon>Pezizomycotina</taxon>
        <taxon>Pezizomycetes</taxon>
        <taxon>Pezizales</taxon>
        <taxon>Pyronemataceae</taxon>
        <taxon>Pyronema</taxon>
    </lineage>
</organism>
<evidence type="ECO:0000256" key="3">
    <source>
        <dbReference type="ARBA" id="ARBA00022490"/>
    </source>
</evidence>
<dbReference type="GO" id="GO:0033204">
    <property type="term" value="F:ribonuclease P RNA binding"/>
    <property type="evidence" value="ECO:0007669"/>
    <property type="project" value="InterPro"/>
</dbReference>
<dbReference type="GO" id="GO:0004519">
    <property type="term" value="F:endonuclease activity"/>
    <property type="evidence" value="ECO:0007669"/>
    <property type="project" value="UniProtKB-KW"/>
</dbReference>
<evidence type="ECO:0000256" key="8">
    <source>
        <dbReference type="PIRNR" id="PIRNR027081"/>
    </source>
</evidence>
<reference evidence="10 11" key="1">
    <citation type="journal article" date="2013" name="PLoS Genet.">
        <title>The genome and development-dependent transcriptomes of Pyronema confluens: a window into fungal evolution.</title>
        <authorList>
            <person name="Traeger S."/>
            <person name="Altegoer F."/>
            <person name="Freitag M."/>
            <person name="Gabaldon T."/>
            <person name="Kempken F."/>
            <person name="Kumar A."/>
            <person name="Marcet-Houben M."/>
            <person name="Poggeler S."/>
            <person name="Stajich J.E."/>
            <person name="Nowrousian M."/>
        </authorList>
    </citation>
    <scope>NUCLEOTIDE SEQUENCE [LARGE SCALE GENOMIC DNA]</scope>
    <source>
        <strain evidence="11">CBS 100304</strain>
        <tissue evidence="10">Vegetative mycelium</tissue>
    </source>
</reference>
<dbReference type="Pfam" id="PF01868">
    <property type="entry name" value="RNase_P-MRP_p29"/>
    <property type="match status" value="1"/>
</dbReference>
<dbReference type="OMA" id="IPKSECV"/>
<keyword evidence="3" id="KW-0963">Cytoplasm</keyword>
<comment type="subcellular location">
    <subcellularLocation>
        <location evidence="1">Nucleus</location>
    </subcellularLocation>
</comment>
<feature type="region of interest" description="Disordered" evidence="9">
    <location>
        <begin position="41"/>
        <end position="84"/>
    </location>
</feature>
<keyword evidence="7" id="KW-0378">Hydrolase</keyword>
<dbReference type="InterPro" id="IPR036980">
    <property type="entry name" value="RNase_P/MRP_Rpp29_sf"/>
</dbReference>
<dbReference type="GO" id="GO:0005634">
    <property type="term" value="C:nucleus"/>
    <property type="evidence" value="ECO:0007669"/>
    <property type="project" value="UniProtKB-SubCell"/>
</dbReference>
<dbReference type="GO" id="GO:0006364">
    <property type="term" value="P:rRNA processing"/>
    <property type="evidence" value="ECO:0007669"/>
    <property type="project" value="TreeGrafter"/>
</dbReference>
<evidence type="ECO:0000256" key="6">
    <source>
        <dbReference type="ARBA" id="ARBA00022759"/>
    </source>
</evidence>
<dbReference type="AlphaFoldDB" id="U4LS37"/>
<evidence type="ECO:0000256" key="4">
    <source>
        <dbReference type="ARBA" id="ARBA00022694"/>
    </source>
</evidence>
<dbReference type="EMBL" id="HF936526">
    <property type="protein sequence ID" value="CCX34374.1"/>
    <property type="molecule type" value="Genomic_DNA"/>
</dbReference>
<sequence length="212" mass="23484">MSTPTVPPASADAFSLLSLYHTPALALETFTTKLQNKPLALHPTLPATDARSQRRDLRATKKASRTNRKPAPLTAKEKRQTKAHDLPKKLSYKTFLPLHELWKTYAMNLQGGMASWAAMDLHGALVEVVRSRAVDRVGLKGIVVKETRAVLVLVTEKGEGKTVPKEFTVFGVTIPGKQQGEEKRLELLGNQMMFRAAERAGRKFKAKAMLDL</sequence>
<feature type="compositionally biased region" description="Basic and acidic residues" evidence="9">
    <location>
        <begin position="75"/>
        <end position="84"/>
    </location>
</feature>
<dbReference type="PANTHER" id="PTHR13348:SF0">
    <property type="entry name" value="RIBONUCLEASE P PROTEIN SUBUNIT P29"/>
    <property type="match status" value="1"/>
</dbReference>
<dbReference type="GO" id="GO:0000172">
    <property type="term" value="C:ribonuclease MRP complex"/>
    <property type="evidence" value="ECO:0007669"/>
    <property type="project" value="InterPro"/>
</dbReference>
<dbReference type="Gene3D" id="2.30.30.210">
    <property type="entry name" value="Ribonuclease P/MRP, subunit p29"/>
    <property type="match status" value="1"/>
</dbReference>
<evidence type="ECO:0000256" key="2">
    <source>
        <dbReference type="ARBA" id="ARBA00006181"/>
    </source>
</evidence>